<protein>
    <recommendedName>
        <fullName evidence="2">SAF domain-containing protein</fullName>
    </recommendedName>
</protein>
<name>A0A7I8DWD5_9FIRM</name>
<dbReference type="CDD" id="cd11614">
    <property type="entry name" value="SAF_CpaB_FlgA_like"/>
    <property type="match status" value="1"/>
</dbReference>
<organism evidence="3 4">
    <name type="scientific">Anaerocolumna chitinilytica</name>
    <dbReference type="NCBI Taxonomy" id="1727145"/>
    <lineage>
        <taxon>Bacteria</taxon>
        <taxon>Bacillati</taxon>
        <taxon>Bacillota</taxon>
        <taxon>Clostridia</taxon>
        <taxon>Lachnospirales</taxon>
        <taxon>Lachnospiraceae</taxon>
        <taxon>Anaerocolumna</taxon>
    </lineage>
</organism>
<evidence type="ECO:0000259" key="2">
    <source>
        <dbReference type="SMART" id="SM00858"/>
    </source>
</evidence>
<dbReference type="Proteomes" id="UP000515703">
    <property type="component" value="Chromosome"/>
</dbReference>
<dbReference type="KEGG" id="acht:bsdcttw_36670"/>
<dbReference type="EMBL" id="AP023368">
    <property type="protein sequence ID" value="BCK00627.1"/>
    <property type="molecule type" value="Genomic_DNA"/>
</dbReference>
<evidence type="ECO:0000313" key="4">
    <source>
        <dbReference type="Proteomes" id="UP000515703"/>
    </source>
</evidence>
<dbReference type="SMART" id="SM00858">
    <property type="entry name" value="SAF"/>
    <property type="match status" value="1"/>
</dbReference>
<proteinExistence type="predicted"/>
<sequence length="367" mass="41493">MSKRLKRPLPKRQIVKRVLALSFCILLPVSIFLGYSEIKDFYEEKIKVISQEMAGYTVTVYEASSDIRAGEIITKKMVKLKTTLSGQKQSSFIKAEDIGGQALVDIPKGTQVLKNMTQNTTIEDGQRELEFSLNIAGENIKKGDYTDIRLRYPDGEDYIVLSKSYISRIDWENGYLYMNLLPEEIHLISSALVDCYLNSGSYLYTTRYIAASYQTPSSVTYSPNENVLKLIEKDPNVIVKAREYLNELDRRSLEERLRNYYSQYGSSQSDTYAESGGIIDSSNSSPLYYITGKVGASKQKSTEVSDKVTDTSEETKGQESSEVSTQYTIPLDDEASAGISKDTIEEGYNFNQDRASYEQDQEVEYAE</sequence>
<reference evidence="3 4" key="2">
    <citation type="submission" date="2020-08" db="EMBL/GenBank/DDBJ databases">
        <authorList>
            <person name="Ueki A."/>
            <person name="Tonouchi A."/>
        </authorList>
    </citation>
    <scope>NUCLEOTIDE SEQUENCE [LARGE SCALE GENOMIC DNA]</scope>
    <source>
        <strain evidence="3 4">CTTW</strain>
    </source>
</reference>
<dbReference type="AlphaFoldDB" id="A0A7I8DWD5"/>
<dbReference type="InterPro" id="IPR013974">
    <property type="entry name" value="SAF"/>
</dbReference>
<feature type="compositionally biased region" description="Basic and acidic residues" evidence="1">
    <location>
        <begin position="300"/>
        <end position="319"/>
    </location>
</feature>
<accession>A0A7I8DWD5</accession>
<evidence type="ECO:0000256" key="1">
    <source>
        <dbReference type="SAM" id="MobiDB-lite"/>
    </source>
</evidence>
<keyword evidence="4" id="KW-1185">Reference proteome</keyword>
<feature type="region of interest" description="Disordered" evidence="1">
    <location>
        <begin position="299"/>
        <end position="338"/>
    </location>
</feature>
<gene>
    <name evidence="3" type="ORF">bsdcttw_36670</name>
</gene>
<feature type="domain" description="SAF" evidence="2">
    <location>
        <begin position="58"/>
        <end position="118"/>
    </location>
</feature>
<evidence type="ECO:0000313" key="3">
    <source>
        <dbReference type="EMBL" id="BCK00627.1"/>
    </source>
</evidence>
<dbReference type="RefSeq" id="WP_185256283.1">
    <property type="nucleotide sequence ID" value="NZ_AP023368.1"/>
</dbReference>
<reference evidence="3 4" key="1">
    <citation type="submission" date="2020-08" db="EMBL/GenBank/DDBJ databases">
        <title>Draft genome sequencing of an Anaerocolumna strain isolated from anoxic soil subjected to BSD treatment.</title>
        <authorList>
            <person name="Uek A."/>
            <person name="Tonouchi A."/>
        </authorList>
    </citation>
    <scope>NUCLEOTIDE SEQUENCE [LARGE SCALE GENOMIC DNA]</scope>
    <source>
        <strain evidence="3 4">CTTW</strain>
    </source>
</reference>